<feature type="domain" description="CRAL-TRIO" evidence="1">
    <location>
        <begin position="80"/>
        <end position="255"/>
    </location>
</feature>
<protein>
    <submittedName>
        <fullName evidence="3">Retinal-binding protein</fullName>
    </submittedName>
</protein>
<dbReference type="PROSITE" id="PS50191">
    <property type="entry name" value="CRAL_TRIO"/>
    <property type="match status" value="1"/>
</dbReference>
<dbReference type="InterPro" id="IPR009038">
    <property type="entry name" value="GOLD_dom"/>
</dbReference>
<dbReference type="InterPro" id="IPR051064">
    <property type="entry name" value="SEC14/CRAL-TRIO_domain"/>
</dbReference>
<proteinExistence type="predicted"/>
<dbReference type="SMART" id="SM00516">
    <property type="entry name" value="SEC14"/>
    <property type="match status" value="1"/>
</dbReference>
<dbReference type="Gene3D" id="3.40.525.10">
    <property type="entry name" value="CRAL-TRIO lipid binding domain"/>
    <property type="match status" value="1"/>
</dbReference>
<evidence type="ECO:0000313" key="4">
    <source>
        <dbReference type="Proteomes" id="UP000887013"/>
    </source>
</evidence>
<feature type="domain" description="GOLD" evidence="2">
    <location>
        <begin position="272"/>
        <end position="390"/>
    </location>
</feature>
<dbReference type="InterPro" id="IPR036598">
    <property type="entry name" value="GOLD_dom_sf"/>
</dbReference>
<reference evidence="3" key="1">
    <citation type="submission" date="2020-08" db="EMBL/GenBank/DDBJ databases">
        <title>Multicomponent nature underlies the extraordinary mechanical properties of spider dragline silk.</title>
        <authorList>
            <person name="Kono N."/>
            <person name="Nakamura H."/>
            <person name="Mori M."/>
            <person name="Yoshida Y."/>
            <person name="Ohtoshi R."/>
            <person name="Malay A.D."/>
            <person name="Moran D.A.P."/>
            <person name="Tomita M."/>
            <person name="Numata K."/>
            <person name="Arakawa K."/>
        </authorList>
    </citation>
    <scope>NUCLEOTIDE SEQUENCE</scope>
</reference>
<dbReference type="SUPFAM" id="SSF46938">
    <property type="entry name" value="CRAL/TRIO N-terminal domain"/>
    <property type="match status" value="1"/>
</dbReference>
<dbReference type="OrthoDB" id="1434354at2759"/>
<dbReference type="PANTHER" id="PTHR23324:SF83">
    <property type="entry name" value="SEC14-LIKE PROTEIN 2"/>
    <property type="match status" value="1"/>
</dbReference>
<organism evidence="3 4">
    <name type="scientific">Nephila pilipes</name>
    <name type="common">Giant wood spider</name>
    <name type="synonym">Nephila maculata</name>
    <dbReference type="NCBI Taxonomy" id="299642"/>
    <lineage>
        <taxon>Eukaryota</taxon>
        <taxon>Metazoa</taxon>
        <taxon>Ecdysozoa</taxon>
        <taxon>Arthropoda</taxon>
        <taxon>Chelicerata</taxon>
        <taxon>Arachnida</taxon>
        <taxon>Araneae</taxon>
        <taxon>Araneomorphae</taxon>
        <taxon>Entelegynae</taxon>
        <taxon>Araneoidea</taxon>
        <taxon>Nephilidae</taxon>
        <taxon>Nephila</taxon>
    </lineage>
</organism>
<comment type="caution">
    <text evidence="3">The sequence shown here is derived from an EMBL/GenBank/DDBJ whole genome shotgun (WGS) entry which is preliminary data.</text>
</comment>
<evidence type="ECO:0000259" key="2">
    <source>
        <dbReference type="PROSITE" id="PS50866"/>
    </source>
</evidence>
<dbReference type="SUPFAM" id="SSF52087">
    <property type="entry name" value="CRAL/TRIO domain"/>
    <property type="match status" value="1"/>
</dbReference>
<gene>
    <name evidence="3" type="ORF">NPIL_376851</name>
</gene>
<name>A0A8X6N1Q4_NEPPI</name>
<dbReference type="InterPro" id="IPR036273">
    <property type="entry name" value="CRAL/TRIO_N_dom_sf"/>
</dbReference>
<dbReference type="CDD" id="cd00170">
    <property type="entry name" value="SEC14"/>
    <property type="match status" value="1"/>
</dbReference>
<dbReference type="EMBL" id="BMAW01099387">
    <property type="protein sequence ID" value="GFS89706.1"/>
    <property type="molecule type" value="Genomic_DNA"/>
</dbReference>
<evidence type="ECO:0000259" key="1">
    <source>
        <dbReference type="PROSITE" id="PS50191"/>
    </source>
</evidence>
<dbReference type="Gene3D" id="2.60.120.680">
    <property type="entry name" value="GOLD domain"/>
    <property type="match status" value="1"/>
</dbReference>
<accession>A0A8X6N1Q4</accession>
<keyword evidence="4" id="KW-1185">Reference proteome</keyword>
<dbReference type="SUPFAM" id="SSF101576">
    <property type="entry name" value="Supernatant protein factor (SPF), C-terminal domain"/>
    <property type="match status" value="1"/>
</dbReference>
<dbReference type="PROSITE" id="PS50866">
    <property type="entry name" value="GOLD"/>
    <property type="match status" value="1"/>
</dbReference>
<sequence length="498" mass="57827">MAEFPDLEELELTVLEKEAIQELKERMRMNMDKETYDDSYLLYSFLKGKNFDVDEAEIMLSKTLKWRKKMKLDTIEQFVQPEAIKDYFEKHTIGFDKSGNLIHYVPLGKLDSKGIYMCAKFADLERSLLQNIEQDLKILKAKRKTPNGPHPNTIHIYDMEGLTFANATDKKGIEYMIHALIIYQEHYPELLKCIYVINISSYFMIPCSIVKSCLAPSLLERVTFFGPDGWKEALLSVIDADVLPAFLGGKRTDPDGNPQCKTIVMPGGKIDEKYYIHKSKNSLVNAPGVKKLVLARASFSEIELEIKEDGSLIEWEFETKTRDIGFGVYYKKIENGEEKMIELVPLLRIDTEDYSETGVYKCENSGTHTILFDNSYSWIRSKEIYYRMKIVPPKEQEKELKINCNEEITVQTQHVVDNFPTATIGSFEDEKNMRLCWAEYSTEFCEMILLQRQVPVYWCRNFYPSIFNTPSSNTVVRVDRNCTVAWIGIMKYPYSQRL</sequence>
<dbReference type="InterPro" id="IPR036865">
    <property type="entry name" value="CRAL-TRIO_dom_sf"/>
</dbReference>
<dbReference type="InterPro" id="IPR001251">
    <property type="entry name" value="CRAL-TRIO_dom"/>
</dbReference>
<dbReference type="AlphaFoldDB" id="A0A8X6N1Q4"/>
<dbReference type="Proteomes" id="UP000887013">
    <property type="component" value="Unassembled WGS sequence"/>
</dbReference>
<dbReference type="PANTHER" id="PTHR23324">
    <property type="entry name" value="SEC14 RELATED PROTEIN"/>
    <property type="match status" value="1"/>
</dbReference>
<dbReference type="GO" id="GO:0005737">
    <property type="term" value="C:cytoplasm"/>
    <property type="evidence" value="ECO:0007669"/>
    <property type="project" value="TreeGrafter"/>
</dbReference>
<dbReference type="Pfam" id="PF00650">
    <property type="entry name" value="CRAL_TRIO"/>
    <property type="match status" value="1"/>
</dbReference>
<evidence type="ECO:0000313" key="3">
    <source>
        <dbReference type="EMBL" id="GFS89706.1"/>
    </source>
</evidence>